<comment type="similarity">
    <text evidence="1">In the N-terminal section; belongs to the zinc metallo-hydrolase group 3 family.</text>
</comment>
<dbReference type="GO" id="GO:0010181">
    <property type="term" value="F:FMN binding"/>
    <property type="evidence" value="ECO:0007669"/>
    <property type="project" value="InterPro"/>
</dbReference>
<dbReference type="InterPro" id="IPR001279">
    <property type="entry name" value="Metallo-B-lactamas"/>
</dbReference>
<dbReference type="PANTHER" id="PTHR43717:SF1">
    <property type="entry name" value="ANAEROBIC NITRIC OXIDE REDUCTASE FLAVORUBREDOXIN"/>
    <property type="match status" value="1"/>
</dbReference>
<dbReference type="PANTHER" id="PTHR43717">
    <property type="entry name" value="ANAEROBIC NITRIC OXIDE REDUCTASE FLAVORUBREDOXIN"/>
    <property type="match status" value="1"/>
</dbReference>
<dbReference type="STRING" id="467210.HMPREF1866_00323"/>
<dbReference type="InterPro" id="IPR008254">
    <property type="entry name" value="Flavodoxin/NO_synth"/>
</dbReference>
<dbReference type="InterPro" id="IPR036866">
    <property type="entry name" value="RibonucZ/Hydroxyglut_hydro"/>
</dbReference>
<dbReference type="GO" id="GO:0009055">
    <property type="term" value="F:electron transfer activity"/>
    <property type="evidence" value="ECO:0007669"/>
    <property type="project" value="InterPro"/>
</dbReference>
<keyword evidence="4" id="KW-1185">Reference proteome</keyword>
<gene>
    <name evidence="3" type="ORF">HMPREF1866_00323</name>
</gene>
<dbReference type="PROSITE" id="PS50902">
    <property type="entry name" value="FLAVODOXIN_LIKE"/>
    <property type="match status" value="1"/>
</dbReference>
<protein>
    <submittedName>
        <fullName evidence="3">Metallo-beta-lactamase domain protein</fullName>
    </submittedName>
</protein>
<dbReference type="PATRIC" id="fig|467210.3.peg.318"/>
<dbReference type="SMART" id="SM00849">
    <property type="entry name" value="Lactamase_B"/>
    <property type="match status" value="1"/>
</dbReference>
<evidence type="ECO:0000256" key="1">
    <source>
        <dbReference type="ARBA" id="ARBA00007121"/>
    </source>
</evidence>
<dbReference type="InterPro" id="IPR029039">
    <property type="entry name" value="Flavoprotein-like_sf"/>
</dbReference>
<evidence type="ECO:0000313" key="4">
    <source>
        <dbReference type="Proteomes" id="UP000070394"/>
    </source>
</evidence>
<feature type="domain" description="Flavodoxin-like" evidence="2">
    <location>
        <begin position="258"/>
        <end position="403"/>
    </location>
</feature>
<dbReference type="EMBL" id="LSDA01000010">
    <property type="protein sequence ID" value="KXB60872.1"/>
    <property type="molecule type" value="Genomic_DNA"/>
</dbReference>
<dbReference type="Pfam" id="PF19583">
    <property type="entry name" value="ODP"/>
    <property type="match status" value="1"/>
</dbReference>
<evidence type="ECO:0000313" key="3">
    <source>
        <dbReference type="EMBL" id="KXB60872.1"/>
    </source>
</evidence>
<dbReference type="InterPro" id="IPR016440">
    <property type="entry name" value="Rubredoxin-O_OxRdtase"/>
</dbReference>
<dbReference type="SUPFAM" id="SSF52218">
    <property type="entry name" value="Flavoproteins"/>
    <property type="match status" value="1"/>
</dbReference>
<name>A0A133ZZK7_9FIRM</name>
<dbReference type="RefSeq" id="WP_060930307.1">
    <property type="nucleotide sequence ID" value="NZ_KQ959775.1"/>
</dbReference>
<organism evidence="3 4">
    <name type="scientific">Lachnoanaerobaculum saburreum</name>
    <dbReference type="NCBI Taxonomy" id="467210"/>
    <lineage>
        <taxon>Bacteria</taxon>
        <taxon>Bacillati</taxon>
        <taxon>Bacillota</taxon>
        <taxon>Clostridia</taxon>
        <taxon>Lachnospirales</taxon>
        <taxon>Lachnospiraceae</taxon>
        <taxon>Lachnoanaerobaculum</taxon>
    </lineage>
</organism>
<dbReference type="GO" id="GO:0046872">
    <property type="term" value="F:metal ion binding"/>
    <property type="evidence" value="ECO:0007669"/>
    <property type="project" value="InterPro"/>
</dbReference>
<accession>A0A133ZZK7</accession>
<dbReference type="PIRSF" id="PIRSF005243">
    <property type="entry name" value="ROO"/>
    <property type="match status" value="1"/>
</dbReference>
<dbReference type="GO" id="GO:0016651">
    <property type="term" value="F:oxidoreductase activity, acting on NAD(P)H"/>
    <property type="evidence" value="ECO:0007669"/>
    <property type="project" value="UniProtKB-ARBA"/>
</dbReference>
<dbReference type="SUPFAM" id="SSF56281">
    <property type="entry name" value="Metallo-hydrolase/oxidoreductase"/>
    <property type="match status" value="1"/>
</dbReference>
<evidence type="ECO:0000259" key="2">
    <source>
        <dbReference type="PROSITE" id="PS50902"/>
    </source>
</evidence>
<sequence>MHQEQCIKDNLYYVGAGDRRQRLFENAYPIPHGMSYNSYLILDEKTILFDSVDRSVEGLFFENLEATLGDRHLDYLVITHMEPDHAATLGDLLNMHPDMMIVGNAKIKAMIGQFFDFSLDHRFHEVKEGDTLSTGEHTFKFFFAPMVHWPEVMMVYDEKIKTLFSSDAFGSFGALSGNIFADELNYESEWLAESRRYYTNIVGKFGLQVMNIIKKLSGLDIELICALHGPIFRTKEDIEACIKKYQTWGSYTPEDDEVVIYSGSVYGHTEEFATLLATLLAQRGVRNTKVYDISSIDVSYLLSEAFRAKVLVFAASSYNGGIFTPMENFLMDLVAHNFQNRDVFVVENGSWALTAGKGMREIIGQLKKVNIADETISIKSLLKNAQYDEVVAMADKIVEDLKK</sequence>
<dbReference type="InterPro" id="IPR045761">
    <property type="entry name" value="ODP_dom"/>
</dbReference>
<proteinExistence type="inferred from homology"/>
<dbReference type="CDD" id="cd07709">
    <property type="entry name" value="flavodiiron_proteins_MBL-fold"/>
    <property type="match status" value="1"/>
</dbReference>
<dbReference type="OrthoDB" id="9807946at2"/>
<reference evidence="4" key="1">
    <citation type="submission" date="2016-01" db="EMBL/GenBank/DDBJ databases">
        <authorList>
            <person name="Mitreva M."/>
            <person name="Pepin K.H."/>
            <person name="Mihindukulasuriya K.A."/>
            <person name="Fulton R."/>
            <person name="Fronick C."/>
            <person name="O'Laughlin M."/>
            <person name="Miner T."/>
            <person name="Herter B."/>
            <person name="Rosa B.A."/>
            <person name="Cordes M."/>
            <person name="Tomlinson C."/>
            <person name="Wollam A."/>
            <person name="Palsikar V.B."/>
            <person name="Mardis E.R."/>
            <person name="Wilson R.K."/>
        </authorList>
    </citation>
    <scope>NUCLEOTIDE SEQUENCE [LARGE SCALE GENOMIC DNA]</scope>
    <source>
        <strain evidence="4">DNF00896</strain>
    </source>
</reference>
<comment type="caution">
    <text evidence="3">The sequence shown here is derived from an EMBL/GenBank/DDBJ whole genome shotgun (WGS) entry which is preliminary data.</text>
</comment>
<dbReference type="Gene3D" id="3.60.15.10">
    <property type="entry name" value="Ribonuclease Z/Hydroxyacylglutathione hydrolase-like"/>
    <property type="match status" value="1"/>
</dbReference>
<dbReference type="AlphaFoldDB" id="A0A133ZZK7"/>
<dbReference type="Proteomes" id="UP000070394">
    <property type="component" value="Unassembled WGS sequence"/>
</dbReference>
<dbReference type="Gene3D" id="3.40.50.360">
    <property type="match status" value="1"/>
</dbReference>